<feature type="region of interest" description="Disordered" evidence="1">
    <location>
        <begin position="84"/>
        <end position="104"/>
    </location>
</feature>
<dbReference type="EMBL" id="SGJD01002425">
    <property type="protein sequence ID" value="KAB0395659.1"/>
    <property type="molecule type" value="Genomic_DNA"/>
</dbReference>
<evidence type="ECO:0000313" key="3">
    <source>
        <dbReference type="EMBL" id="KAB0395659.1"/>
    </source>
</evidence>
<evidence type="ECO:0000313" key="4">
    <source>
        <dbReference type="Proteomes" id="UP000437017"/>
    </source>
</evidence>
<dbReference type="Proteomes" id="UP000437017">
    <property type="component" value="Unassembled WGS sequence"/>
</dbReference>
<keyword evidence="2" id="KW-0472">Membrane</keyword>
<evidence type="ECO:0000256" key="1">
    <source>
        <dbReference type="SAM" id="MobiDB-lite"/>
    </source>
</evidence>
<keyword evidence="2" id="KW-1133">Transmembrane helix</keyword>
<evidence type="ECO:0000256" key="2">
    <source>
        <dbReference type="SAM" id="Phobius"/>
    </source>
</evidence>
<protein>
    <submittedName>
        <fullName evidence="3">Uncharacterized protein</fullName>
    </submittedName>
</protein>
<gene>
    <name evidence="3" type="ORF">E2I00_011179</name>
</gene>
<keyword evidence="2" id="KW-0812">Transmembrane</keyword>
<proteinExistence type="predicted"/>
<accession>A0A643C5Y8</accession>
<name>A0A643C5Y8_BALPH</name>
<organism evidence="3 4">
    <name type="scientific">Balaenoptera physalus</name>
    <name type="common">Fin whale</name>
    <name type="synonym">Balaena physalus</name>
    <dbReference type="NCBI Taxonomy" id="9770"/>
    <lineage>
        <taxon>Eukaryota</taxon>
        <taxon>Metazoa</taxon>
        <taxon>Chordata</taxon>
        <taxon>Craniata</taxon>
        <taxon>Vertebrata</taxon>
        <taxon>Euteleostomi</taxon>
        <taxon>Mammalia</taxon>
        <taxon>Eutheria</taxon>
        <taxon>Laurasiatheria</taxon>
        <taxon>Artiodactyla</taxon>
        <taxon>Whippomorpha</taxon>
        <taxon>Cetacea</taxon>
        <taxon>Mysticeti</taxon>
        <taxon>Balaenopteridae</taxon>
        <taxon>Balaenoptera</taxon>
    </lineage>
</organism>
<comment type="caution">
    <text evidence="3">The sequence shown here is derived from an EMBL/GenBank/DDBJ whole genome shotgun (WGS) entry which is preliminary data.</text>
</comment>
<reference evidence="3 4" key="1">
    <citation type="journal article" date="2019" name="PLoS ONE">
        <title>Genomic analyses reveal an absence of contemporary introgressive admixture between fin whales and blue whales, despite known hybrids.</title>
        <authorList>
            <person name="Westbury M.V."/>
            <person name="Petersen B."/>
            <person name="Lorenzen E.D."/>
        </authorList>
    </citation>
    <scope>NUCLEOTIDE SEQUENCE [LARGE SCALE GENOMIC DNA]</scope>
    <source>
        <strain evidence="3">FinWhale-01</strain>
    </source>
</reference>
<dbReference type="AlphaFoldDB" id="A0A643C5Y8"/>
<sequence length="110" mass="12265">MKTLQTQRLEVLSAYQYVLTFLFMGPFFSLLLLFLLCTPLWCFSVLYLAGGNSRVGPRPELRAGLSPTWDHERFVTSPLRAPASPGSFTGFGPRQPPSSSSVYRDCAQCL</sequence>
<feature type="transmembrane region" description="Helical" evidence="2">
    <location>
        <begin position="20"/>
        <end position="49"/>
    </location>
</feature>
<keyword evidence="4" id="KW-1185">Reference proteome</keyword>